<accession>A0A1F2P8G5</accession>
<evidence type="ECO:0000313" key="3">
    <source>
        <dbReference type="Proteomes" id="UP000186940"/>
    </source>
</evidence>
<keyword evidence="1" id="KW-0812">Transmembrane</keyword>
<proteinExistence type="predicted"/>
<dbReference type="Proteomes" id="UP000186940">
    <property type="component" value="Unassembled WGS sequence"/>
</dbReference>
<name>A0A1F2P8G5_9EURY</name>
<reference evidence="2" key="1">
    <citation type="submission" date="2016-05" db="EMBL/GenBank/DDBJ databases">
        <title>Microbial consortia oxidize butane by reversing methanogenesis.</title>
        <authorList>
            <person name="Laso-Perez R."/>
            <person name="Richter M."/>
            <person name="Wegener G."/>
            <person name="Musat F."/>
        </authorList>
    </citation>
    <scope>NUCLEOTIDE SEQUENCE [LARGE SCALE GENOMIC DNA]</scope>
    <source>
        <strain evidence="2">BOX2</strain>
    </source>
</reference>
<gene>
    <name evidence="2" type="ORF">SCAL_001005</name>
</gene>
<dbReference type="EMBL" id="LYOS01000003">
    <property type="protein sequence ID" value="OFV67630.1"/>
    <property type="molecule type" value="Genomic_DNA"/>
</dbReference>
<evidence type="ECO:0000256" key="1">
    <source>
        <dbReference type="SAM" id="Phobius"/>
    </source>
</evidence>
<dbReference type="InterPro" id="IPR027417">
    <property type="entry name" value="P-loop_NTPase"/>
</dbReference>
<feature type="transmembrane region" description="Helical" evidence="1">
    <location>
        <begin position="239"/>
        <end position="262"/>
    </location>
</feature>
<protein>
    <submittedName>
        <fullName evidence="2">Response regulator receiver</fullName>
    </submittedName>
</protein>
<organism evidence="2 3">
    <name type="scientific">Candidatus Syntropharchaeum caldarium</name>
    <dbReference type="NCBI Taxonomy" id="1838285"/>
    <lineage>
        <taxon>Archaea</taxon>
        <taxon>Methanobacteriati</taxon>
        <taxon>Methanobacteriota</taxon>
        <taxon>Stenosarchaea group</taxon>
        <taxon>Methanomicrobia</taxon>
        <taxon>Methanosarcinales</taxon>
        <taxon>ANME-2 cluster</taxon>
        <taxon>Candidatus Syntropharchaeum</taxon>
    </lineage>
</organism>
<evidence type="ECO:0000313" key="2">
    <source>
        <dbReference type="EMBL" id="OFV67630.1"/>
    </source>
</evidence>
<keyword evidence="1" id="KW-0472">Membrane</keyword>
<keyword evidence="3" id="KW-1185">Reference proteome</keyword>
<comment type="caution">
    <text evidence="2">The sequence shown here is derived from an EMBL/GenBank/DDBJ whole genome shotgun (WGS) entry which is preliminary data.</text>
</comment>
<keyword evidence="1" id="KW-1133">Transmembrane helix</keyword>
<dbReference type="Gene3D" id="3.40.50.300">
    <property type="entry name" value="P-loop containing nucleotide triphosphate hydrolases"/>
    <property type="match status" value="1"/>
</dbReference>
<sequence length="268" mass="31201">MNDRGDFDYMIFADRDKERKEVVEGFLKDGSTLVIGLRSARVERYFYRLAYDIYEMSDEIDGILWVCYNATPTKVRERFESYEIPIPENFWCIDMISSMIGLPKDDPQVIYCNTPTDYNCIFLTIDYVIKKIGRVVVAFDDLNAALSYDSPDRLVKVLRNLNNRIPEKGCTSLYLLVEGATTPETENAIQATMNAIFRVGEKIQVSSPTRSIRLKKWFKTWEELEKTTWSDVFSFKDPVLYILLLISLVVNVFLMMLLFYVVMQRIGI</sequence>
<dbReference type="STRING" id="1838285.SCAL_001005"/>
<dbReference type="AlphaFoldDB" id="A0A1F2P8G5"/>